<name>A0A9W8LWV4_9FUNG</name>
<keyword evidence="1" id="KW-0175">Coiled coil</keyword>
<feature type="non-terminal residue" evidence="3">
    <location>
        <position position="252"/>
    </location>
</feature>
<dbReference type="EMBL" id="JANBUW010001513">
    <property type="protein sequence ID" value="KAJ2843135.1"/>
    <property type="molecule type" value="Genomic_DNA"/>
</dbReference>
<reference evidence="3" key="1">
    <citation type="submission" date="2022-07" db="EMBL/GenBank/DDBJ databases">
        <title>Phylogenomic reconstructions and comparative analyses of Kickxellomycotina fungi.</title>
        <authorList>
            <person name="Reynolds N.K."/>
            <person name="Stajich J.E."/>
            <person name="Barry K."/>
            <person name="Grigoriev I.V."/>
            <person name="Crous P."/>
            <person name="Smith M.E."/>
        </authorList>
    </citation>
    <scope>NUCLEOTIDE SEQUENCE</scope>
    <source>
        <strain evidence="3">NRRL 1566</strain>
    </source>
</reference>
<evidence type="ECO:0000313" key="4">
    <source>
        <dbReference type="Proteomes" id="UP001139887"/>
    </source>
</evidence>
<accession>A0A9W8LWV4</accession>
<dbReference type="Proteomes" id="UP001139887">
    <property type="component" value="Unassembled WGS sequence"/>
</dbReference>
<proteinExistence type="predicted"/>
<evidence type="ECO:0000256" key="1">
    <source>
        <dbReference type="SAM" id="Coils"/>
    </source>
</evidence>
<evidence type="ECO:0000313" key="3">
    <source>
        <dbReference type="EMBL" id="KAJ2843135.1"/>
    </source>
</evidence>
<feature type="region of interest" description="Disordered" evidence="2">
    <location>
        <begin position="47"/>
        <end position="66"/>
    </location>
</feature>
<evidence type="ECO:0000256" key="2">
    <source>
        <dbReference type="SAM" id="MobiDB-lite"/>
    </source>
</evidence>
<feature type="coiled-coil region" evidence="1">
    <location>
        <begin position="5"/>
        <end position="32"/>
    </location>
</feature>
<dbReference type="AlphaFoldDB" id="A0A9W8LWV4"/>
<dbReference type="OrthoDB" id="5576006at2759"/>
<organism evidence="3 4">
    <name type="scientific">Coemansia brasiliensis</name>
    <dbReference type="NCBI Taxonomy" id="2650707"/>
    <lineage>
        <taxon>Eukaryota</taxon>
        <taxon>Fungi</taxon>
        <taxon>Fungi incertae sedis</taxon>
        <taxon>Zoopagomycota</taxon>
        <taxon>Kickxellomycotina</taxon>
        <taxon>Kickxellomycetes</taxon>
        <taxon>Kickxellales</taxon>
        <taxon>Kickxellaceae</taxon>
        <taxon>Coemansia</taxon>
    </lineage>
</organism>
<gene>
    <name evidence="3" type="ORF">IWW36_005659</name>
</gene>
<comment type="caution">
    <text evidence="3">The sequence shown here is derived from an EMBL/GenBank/DDBJ whole genome shotgun (WGS) entry which is preliminary data.</text>
</comment>
<protein>
    <submittedName>
        <fullName evidence="3">Uncharacterized protein</fullName>
    </submittedName>
</protein>
<keyword evidence="4" id="KW-1185">Reference proteome</keyword>
<sequence length="252" mass="26526">MSEREQRLLTALAKAHSEIRELQTQVQSLLSLNLRYAEELRHALTAEQPARKRRREENDVTASAANTVSSTALSAGAGHNMAVQSSAASSQHLNNQQQMRPPLYLGPRLRTPSYPQAIAQSLGVSSTQQIYQAMQQSTQFQRIVSGEHRTGNAAADAAAVAAAVIMTSDSTSNLLAPQSSSANIQQLLVPSSTPTLPSAAGIFDSSHEPISGISLADAVNASVTATMSAPATLPVTTEGAEAQPERGAELGM</sequence>